<dbReference type="InterPro" id="IPR036637">
    <property type="entry name" value="Phosphohistidine_dom_sf"/>
</dbReference>
<dbReference type="Gene3D" id="3.30.1490.20">
    <property type="entry name" value="ATP-grasp fold, A domain"/>
    <property type="match status" value="2"/>
</dbReference>
<dbReference type="InterPro" id="IPR008279">
    <property type="entry name" value="PEP-util_enz_mobile_dom"/>
</dbReference>
<dbReference type="Gene3D" id="3.50.30.10">
    <property type="entry name" value="Phosphohistidine domain"/>
    <property type="match status" value="1"/>
</dbReference>
<gene>
    <name evidence="3" type="ORF">LWF01_06715</name>
</gene>
<feature type="domain" description="Pyruvate phosphate dikinase AMP/ATP-binding" evidence="2">
    <location>
        <begin position="50"/>
        <end position="274"/>
    </location>
</feature>
<feature type="domain" description="PEP-utilising enzyme mobile" evidence="1">
    <location>
        <begin position="320"/>
        <end position="388"/>
    </location>
</feature>
<sequence length="393" mass="40608">MVTTLLDAIPETCGGKAATLGALLREGLPVPEGFVVPIAAHHAAGREPHRRLPAALRREVAGALARMGDPPMAVRSSAANEDSADASAAGQYESILAVQGVEAVADAIRDCWASASSARVANYWNRTGGDGTRAEPAKMAVLVQRLVDADISGVMFTPARPGDHTRIEASWGLGLGVVGGTVTPDTFEIAPNGTVRRTIGRKTTRLDRGEGLTGVIRHDVPEHQQTLSALDDATAVRLAVLGNRVTELLGGSQDIEWAIADGTIWLLQSRPVTAPLPPMPSQASISDDALLSGIPGAHGAATGKARIVSSPSDFGHVEIGDIIICPYTDPAWTPLFTIAAGVVTETGGALSHAAIVAREYGIPAVLGVSGATTRIRDGARITLNGSAGTLTLH</sequence>
<dbReference type="SUPFAM" id="SSF52009">
    <property type="entry name" value="Phosphohistidine domain"/>
    <property type="match status" value="1"/>
</dbReference>
<dbReference type="RefSeq" id="WP_349640266.1">
    <property type="nucleotide sequence ID" value="NZ_CP090958.1"/>
</dbReference>
<name>A0ABY8QWY5_9MICO</name>
<organism evidence="3 4">
    <name type="scientific">Saxibacter everestensis</name>
    <dbReference type="NCBI Taxonomy" id="2909229"/>
    <lineage>
        <taxon>Bacteria</taxon>
        <taxon>Bacillati</taxon>
        <taxon>Actinomycetota</taxon>
        <taxon>Actinomycetes</taxon>
        <taxon>Micrococcales</taxon>
        <taxon>Brevibacteriaceae</taxon>
        <taxon>Saxibacter</taxon>
    </lineage>
</organism>
<dbReference type="Pfam" id="PF00391">
    <property type="entry name" value="PEP-utilizers"/>
    <property type="match status" value="1"/>
</dbReference>
<dbReference type="Pfam" id="PF01326">
    <property type="entry name" value="PPDK_N"/>
    <property type="match status" value="1"/>
</dbReference>
<evidence type="ECO:0000313" key="3">
    <source>
        <dbReference type="EMBL" id="WGW13443.1"/>
    </source>
</evidence>
<dbReference type="EMBL" id="CP090958">
    <property type="protein sequence ID" value="WGW13443.1"/>
    <property type="molecule type" value="Genomic_DNA"/>
</dbReference>
<dbReference type="PANTHER" id="PTHR43615:SF1">
    <property type="entry name" value="PPDK_N DOMAIN-CONTAINING PROTEIN"/>
    <property type="match status" value="1"/>
</dbReference>
<evidence type="ECO:0000313" key="4">
    <source>
        <dbReference type="Proteomes" id="UP001209083"/>
    </source>
</evidence>
<dbReference type="InterPro" id="IPR051549">
    <property type="entry name" value="PEP_Utilizing_Enz"/>
</dbReference>
<keyword evidence="4" id="KW-1185">Reference proteome</keyword>
<accession>A0ABY8QWY5</accession>
<dbReference type="PANTHER" id="PTHR43615">
    <property type="entry name" value="PHOSPHOENOLPYRUVATE SYNTHASE-RELATED"/>
    <property type="match status" value="1"/>
</dbReference>
<dbReference type="InterPro" id="IPR002192">
    <property type="entry name" value="PPDK_AMP/ATP-bd"/>
</dbReference>
<dbReference type="InterPro" id="IPR013815">
    <property type="entry name" value="ATP_grasp_subdomain_1"/>
</dbReference>
<dbReference type="Proteomes" id="UP001209083">
    <property type="component" value="Chromosome"/>
</dbReference>
<evidence type="ECO:0000259" key="1">
    <source>
        <dbReference type="Pfam" id="PF00391"/>
    </source>
</evidence>
<dbReference type="SUPFAM" id="SSF56059">
    <property type="entry name" value="Glutathione synthetase ATP-binding domain-like"/>
    <property type="match status" value="1"/>
</dbReference>
<evidence type="ECO:0000259" key="2">
    <source>
        <dbReference type="Pfam" id="PF01326"/>
    </source>
</evidence>
<protein>
    <submittedName>
        <fullName evidence="3">PEP/pyruvate-binding domain-containing protein</fullName>
    </submittedName>
</protein>
<reference evidence="3 4" key="1">
    <citation type="submission" date="2023-05" db="EMBL/GenBank/DDBJ databases">
        <title>Lithophilousrod everest ZFBP1038 complete genpme.</title>
        <authorList>
            <person name="Tian M."/>
        </authorList>
    </citation>
    <scope>NUCLEOTIDE SEQUENCE [LARGE SCALE GENOMIC DNA]</scope>
    <source>
        <strain evidence="3 4">ZFBP1038</strain>
    </source>
</reference>
<dbReference type="Gene3D" id="3.30.470.20">
    <property type="entry name" value="ATP-grasp fold, B domain"/>
    <property type="match status" value="1"/>
</dbReference>
<proteinExistence type="predicted"/>